<dbReference type="InterPro" id="IPR012132">
    <property type="entry name" value="GMC_OxRdtase"/>
</dbReference>
<dbReference type="SUPFAM" id="SSF54373">
    <property type="entry name" value="FAD-linked reductases, C-terminal domain"/>
    <property type="match status" value="1"/>
</dbReference>
<evidence type="ECO:0000313" key="12">
    <source>
        <dbReference type="EMBL" id="RCS23318.1"/>
    </source>
</evidence>
<dbReference type="AlphaFoldDB" id="A0A368K1P7"/>
<dbReference type="Pfam" id="PF05199">
    <property type="entry name" value="GMC_oxred_C"/>
    <property type="match status" value="1"/>
</dbReference>
<dbReference type="GO" id="GO:0050660">
    <property type="term" value="F:flavin adenine dinucleotide binding"/>
    <property type="evidence" value="ECO:0007669"/>
    <property type="project" value="InterPro"/>
</dbReference>
<evidence type="ECO:0000313" key="13">
    <source>
        <dbReference type="Proteomes" id="UP000253420"/>
    </source>
</evidence>
<evidence type="ECO:0000256" key="7">
    <source>
        <dbReference type="PIRSR" id="PIRSR000137-2"/>
    </source>
</evidence>
<evidence type="ECO:0000256" key="6">
    <source>
        <dbReference type="HAMAP-Rule" id="MF_00750"/>
    </source>
</evidence>
<dbReference type="GO" id="GO:0019285">
    <property type="term" value="P:glycine betaine biosynthetic process from choline"/>
    <property type="evidence" value="ECO:0007669"/>
    <property type="project" value="UniProtKB-UniRule"/>
</dbReference>
<dbReference type="InterPro" id="IPR000172">
    <property type="entry name" value="GMC_OxRdtase_N"/>
</dbReference>
<protein>
    <recommendedName>
        <fullName evidence="6">Oxygen-dependent choline dehydrogenase</fullName>
        <shortName evidence="6">CDH</shortName>
        <shortName evidence="6">CHD</shortName>
        <ecNumber evidence="6">1.1.99.1</ecNumber>
    </recommendedName>
    <alternativeName>
        <fullName evidence="6">Betaine aldehyde dehydrogenase</fullName>
        <shortName evidence="6">BADH</shortName>
        <ecNumber evidence="6">1.2.1.8</ecNumber>
    </alternativeName>
</protein>
<organism evidence="12 13">
    <name type="scientific">Phyllobacterium salinisoli</name>
    <dbReference type="NCBI Taxonomy" id="1899321"/>
    <lineage>
        <taxon>Bacteria</taxon>
        <taxon>Pseudomonadati</taxon>
        <taxon>Pseudomonadota</taxon>
        <taxon>Alphaproteobacteria</taxon>
        <taxon>Hyphomicrobiales</taxon>
        <taxon>Phyllobacteriaceae</taxon>
        <taxon>Phyllobacterium</taxon>
    </lineage>
</organism>
<dbReference type="PROSITE" id="PS00624">
    <property type="entry name" value="GMC_OXRED_2"/>
    <property type="match status" value="1"/>
</dbReference>
<keyword evidence="3 6" id="KW-0285">Flavoprotein</keyword>
<sequence>MMEADFVIIGSGSAGSALAYRLSENGKYSVIVIEYGGTDIGPLIQMPAALSFPMNMSTYDWGFASEPEPHLGGRSLVTPRGKVIGGSSSINGMVYVRGHARDFDHWAESGARGWAYADVLPYFKRMENSHFQVNERGGEEGWRGTDGPLHVQRGSRSNPLFHAFVEAGKQAGFQVTEDYNGSKQEGFGAMEQTIYRGRRWSAANAYLKPALKRPNMSLVRGLARRIVIENQRATGVEIQTGKNIQIIKARREVVISASSINSPKLLMLSGIGPAAHLKEHGIEVVADRPGVGQNLQDHLEVYIQQECIQPITLYSKLNLFSKARIGAQWLFFKTGDGATNHFESAAFVRSKPGVEYPDIQYHFLPVAIRYDGKAAAESHGFQAHVGPMRSKSRGSVSLRSADPLDKPRIAFNYMSHPDDWADFRHCVRLTREIFGQHAFDPYRGREIQPGTHVQSDEEIDDFIRAHVESAFHPCGTAKMGSKDDPFAVVDPECRVIGVEGLRVADSSIFPRITNGNLNGPSIMTGEKAADHILGVDPLPRSNQEPWINPHWQVSDR</sequence>
<dbReference type="NCBIfam" id="TIGR01810">
    <property type="entry name" value="betA"/>
    <property type="match status" value="1"/>
</dbReference>
<dbReference type="InterPro" id="IPR011533">
    <property type="entry name" value="BetA"/>
</dbReference>
<evidence type="ECO:0000256" key="5">
    <source>
        <dbReference type="ARBA" id="ARBA00023002"/>
    </source>
</evidence>
<reference evidence="12 13" key="1">
    <citation type="submission" date="2018-07" db="EMBL/GenBank/DDBJ databases">
        <title>The draft genome of Phyllobacterium salinisoli.</title>
        <authorList>
            <person name="Liu L."/>
            <person name="Li L."/>
            <person name="Zhang X."/>
            <person name="Liang L."/>
        </authorList>
    </citation>
    <scope>NUCLEOTIDE SEQUENCE [LARGE SCALE GENOMIC DNA]</scope>
    <source>
        <strain evidence="12 13">LLAN61</strain>
    </source>
</reference>
<dbReference type="Gene3D" id="3.30.560.10">
    <property type="entry name" value="Glucose Oxidase, domain 3"/>
    <property type="match status" value="1"/>
</dbReference>
<comment type="caution">
    <text evidence="12">The sequence shown here is derived from an EMBL/GenBank/DDBJ whole genome shotgun (WGS) entry which is preliminary data.</text>
</comment>
<evidence type="ECO:0000256" key="3">
    <source>
        <dbReference type="ARBA" id="ARBA00022630"/>
    </source>
</evidence>
<keyword evidence="4 6" id="KW-0274">FAD</keyword>
<dbReference type="Gene3D" id="3.50.50.60">
    <property type="entry name" value="FAD/NAD(P)-binding domain"/>
    <property type="match status" value="1"/>
</dbReference>
<evidence type="ECO:0000259" key="11">
    <source>
        <dbReference type="PROSITE" id="PS00624"/>
    </source>
</evidence>
<feature type="domain" description="Glucose-methanol-choline oxidoreductase N-terminal" evidence="10">
    <location>
        <begin position="81"/>
        <end position="104"/>
    </location>
</feature>
<gene>
    <name evidence="6 12" type="primary">betA</name>
    <name evidence="12" type="ORF">DUT91_13575</name>
</gene>
<feature type="binding site" evidence="7">
    <location>
        <begin position="91"/>
        <end position="94"/>
    </location>
    <ligand>
        <name>FAD</name>
        <dbReference type="ChEBI" id="CHEBI:57692"/>
    </ligand>
</feature>
<dbReference type="PROSITE" id="PS00623">
    <property type="entry name" value="GMC_OXRED_1"/>
    <property type="match status" value="1"/>
</dbReference>
<comment type="cofactor">
    <cofactor evidence="1 6 7">
        <name>FAD</name>
        <dbReference type="ChEBI" id="CHEBI:57692"/>
    </cofactor>
</comment>
<evidence type="ECO:0000259" key="10">
    <source>
        <dbReference type="PROSITE" id="PS00623"/>
    </source>
</evidence>
<dbReference type="NCBIfam" id="NF002550">
    <property type="entry name" value="PRK02106.1"/>
    <property type="match status" value="1"/>
</dbReference>
<keyword evidence="6" id="KW-0520">NAD</keyword>
<dbReference type="PIRSF" id="PIRSF000137">
    <property type="entry name" value="Alcohol_oxidase"/>
    <property type="match status" value="1"/>
</dbReference>
<dbReference type="PANTHER" id="PTHR11552:SF147">
    <property type="entry name" value="CHOLINE DEHYDROGENASE, MITOCHONDRIAL"/>
    <property type="match status" value="1"/>
</dbReference>
<keyword evidence="13" id="KW-1185">Reference proteome</keyword>
<evidence type="ECO:0000256" key="4">
    <source>
        <dbReference type="ARBA" id="ARBA00022827"/>
    </source>
</evidence>
<comment type="similarity">
    <text evidence="2 6 8">Belongs to the GMC oxidoreductase family.</text>
</comment>
<evidence type="ECO:0000256" key="2">
    <source>
        <dbReference type="ARBA" id="ARBA00010790"/>
    </source>
</evidence>
<feature type="domain" description="Glucose-methanol-choline oxidoreductase N-terminal" evidence="11">
    <location>
        <begin position="258"/>
        <end position="272"/>
    </location>
</feature>
<dbReference type="InterPro" id="IPR007867">
    <property type="entry name" value="GMC_OxRtase_C"/>
</dbReference>
<name>A0A368K1P7_9HYPH</name>
<accession>A0A368K1P7</accession>
<dbReference type="GO" id="GO:0008802">
    <property type="term" value="F:betaine-aldehyde dehydrogenase (NAD+) activity"/>
    <property type="evidence" value="ECO:0007669"/>
    <property type="project" value="UniProtKB-EC"/>
</dbReference>
<dbReference type="PANTHER" id="PTHR11552">
    <property type="entry name" value="GLUCOSE-METHANOL-CHOLINE GMC OXIDOREDUCTASE"/>
    <property type="match status" value="1"/>
</dbReference>
<dbReference type="SUPFAM" id="SSF51905">
    <property type="entry name" value="FAD/NAD(P)-binding domain"/>
    <property type="match status" value="1"/>
</dbReference>
<dbReference type="OrthoDB" id="9785276at2"/>
<dbReference type="EC" id="1.1.99.1" evidence="6"/>
<feature type="binding site" evidence="7">
    <location>
        <position position="83"/>
    </location>
    <ligand>
        <name>FAD</name>
        <dbReference type="ChEBI" id="CHEBI:57692"/>
    </ligand>
</feature>
<dbReference type="GO" id="GO:0016020">
    <property type="term" value="C:membrane"/>
    <property type="evidence" value="ECO:0007669"/>
    <property type="project" value="TreeGrafter"/>
</dbReference>
<dbReference type="EMBL" id="QOZG01000005">
    <property type="protein sequence ID" value="RCS23318.1"/>
    <property type="molecule type" value="Genomic_DNA"/>
</dbReference>
<comment type="catalytic activity">
    <reaction evidence="6">
        <text>betaine aldehyde + NAD(+) + H2O = glycine betaine + NADH + 2 H(+)</text>
        <dbReference type="Rhea" id="RHEA:15305"/>
        <dbReference type="ChEBI" id="CHEBI:15377"/>
        <dbReference type="ChEBI" id="CHEBI:15378"/>
        <dbReference type="ChEBI" id="CHEBI:15710"/>
        <dbReference type="ChEBI" id="CHEBI:17750"/>
        <dbReference type="ChEBI" id="CHEBI:57540"/>
        <dbReference type="ChEBI" id="CHEBI:57945"/>
        <dbReference type="EC" id="1.2.1.8"/>
    </reaction>
</comment>
<evidence type="ECO:0000256" key="1">
    <source>
        <dbReference type="ARBA" id="ARBA00001974"/>
    </source>
</evidence>
<comment type="function">
    <text evidence="6">Involved in the biosynthesis of the osmoprotectant glycine betaine. Catalyzes the oxidation of choline to betaine aldehyde and betaine aldehyde to glycine betaine at the same rate.</text>
</comment>
<evidence type="ECO:0000256" key="9">
    <source>
        <dbReference type="RuleBase" id="RU003969"/>
    </source>
</evidence>
<keyword evidence="5 6" id="KW-0560">Oxidoreductase</keyword>
<dbReference type="HAMAP" id="MF_00750">
    <property type="entry name" value="Choline_dehydrogen"/>
    <property type="match status" value="1"/>
</dbReference>
<feature type="active site" description="Proton acceptor" evidence="6">
    <location>
        <position position="472"/>
    </location>
</feature>
<dbReference type="InterPro" id="IPR036188">
    <property type="entry name" value="FAD/NAD-bd_sf"/>
</dbReference>
<comment type="catalytic activity">
    <reaction evidence="6 9">
        <text>choline + A = betaine aldehyde + AH2</text>
        <dbReference type="Rhea" id="RHEA:17433"/>
        <dbReference type="ChEBI" id="CHEBI:13193"/>
        <dbReference type="ChEBI" id="CHEBI:15354"/>
        <dbReference type="ChEBI" id="CHEBI:15710"/>
        <dbReference type="ChEBI" id="CHEBI:17499"/>
        <dbReference type="EC" id="1.1.99.1"/>
    </reaction>
</comment>
<dbReference type="Pfam" id="PF00732">
    <property type="entry name" value="GMC_oxred_N"/>
    <property type="match status" value="1"/>
</dbReference>
<dbReference type="GO" id="GO:0008812">
    <property type="term" value="F:choline dehydrogenase activity"/>
    <property type="evidence" value="ECO:0007669"/>
    <property type="project" value="UniProtKB-UniRule"/>
</dbReference>
<dbReference type="EC" id="1.2.1.8" evidence="6"/>
<proteinExistence type="inferred from homology"/>
<evidence type="ECO:0000256" key="8">
    <source>
        <dbReference type="RuleBase" id="RU003968"/>
    </source>
</evidence>
<comment type="pathway">
    <text evidence="6 9">Amine and polyamine biosynthesis; betaine biosynthesis via choline pathway; betaine aldehyde from choline (cytochrome c reductase route): step 1/1.</text>
</comment>
<feature type="binding site" evidence="6">
    <location>
        <begin position="5"/>
        <end position="34"/>
    </location>
    <ligand>
        <name>FAD</name>
        <dbReference type="ChEBI" id="CHEBI:57692"/>
    </ligand>
</feature>
<dbReference type="Proteomes" id="UP000253420">
    <property type="component" value="Unassembled WGS sequence"/>
</dbReference>
<dbReference type="UniPathway" id="UPA00529">
    <property type="reaction ID" value="UER00385"/>
</dbReference>